<evidence type="ECO:0000256" key="4">
    <source>
        <dbReference type="ARBA" id="ARBA00023157"/>
    </source>
</evidence>
<keyword evidence="4" id="KW-1015">Disulfide bond</keyword>
<name>A0A7M4DVG9_CROPO</name>
<dbReference type="SUPFAM" id="SSF50494">
    <property type="entry name" value="Trypsin-like serine proteases"/>
    <property type="match status" value="1"/>
</dbReference>
<evidence type="ECO:0000256" key="5">
    <source>
        <dbReference type="SAM" id="MobiDB-lite"/>
    </source>
</evidence>
<organism evidence="7 8">
    <name type="scientific">Crocodylus porosus</name>
    <name type="common">Saltwater crocodile</name>
    <name type="synonym">Estuarine crocodile</name>
    <dbReference type="NCBI Taxonomy" id="8502"/>
    <lineage>
        <taxon>Eukaryota</taxon>
        <taxon>Metazoa</taxon>
        <taxon>Chordata</taxon>
        <taxon>Craniata</taxon>
        <taxon>Vertebrata</taxon>
        <taxon>Euteleostomi</taxon>
        <taxon>Archelosauria</taxon>
        <taxon>Archosauria</taxon>
        <taxon>Crocodylia</taxon>
        <taxon>Longirostres</taxon>
        <taxon>Crocodylidae</taxon>
        <taxon>Crocodylus</taxon>
    </lineage>
</organism>
<evidence type="ECO:0000313" key="8">
    <source>
        <dbReference type="Proteomes" id="UP000594220"/>
    </source>
</evidence>
<keyword evidence="8" id="KW-1185">Reference proteome</keyword>
<dbReference type="GO" id="GO:0004252">
    <property type="term" value="F:serine-type endopeptidase activity"/>
    <property type="evidence" value="ECO:0007669"/>
    <property type="project" value="InterPro"/>
</dbReference>
<dbReference type="InterPro" id="IPR009003">
    <property type="entry name" value="Peptidase_S1_PA"/>
</dbReference>
<protein>
    <submittedName>
        <fullName evidence="7">Transmembrane serine protease 4</fullName>
    </submittedName>
</protein>
<accession>A0A7M4DVG9</accession>
<dbReference type="PROSITE" id="PS50240">
    <property type="entry name" value="TRYPSIN_DOM"/>
    <property type="match status" value="1"/>
</dbReference>
<feature type="region of interest" description="Disordered" evidence="5">
    <location>
        <begin position="122"/>
        <end position="187"/>
    </location>
</feature>
<dbReference type="InterPro" id="IPR001254">
    <property type="entry name" value="Trypsin_dom"/>
</dbReference>
<reference evidence="7" key="2">
    <citation type="submission" date="2025-09" db="UniProtKB">
        <authorList>
            <consortium name="Ensembl"/>
        </authorList>
    </citation>
    <scope>IDENTIFICATION</scope>
</reference>
<dbReference type="Proteomes" id="UP000594220">
    <property type="component" value="Unplaced"/>
</dbReference>
<sequence length="187" mass="19539">CWDKVLRPRVPGCGESLRTPRILGGQRATIEAWPWQVSLQYQREHMCGGSIIGPRWVLTAAHCKLSPVLQQAEIQLIAQSVCNAVSAYQGEITEKMLCAGLLQGGVDACQVGASPLLASSHFAGRGGPHPRLQSKAVSQNGAPSPLSSPGTDSPTGAAAKPGRCRPQQKTRGCQAATSPALLSGPAL</sequence>
<dbReference type="PANTHER" id="PTHR24252">
    <property type="entry name" value="ACROSIN-RELATED"/>
    <property type="match status" value="1"/>
</dbReference>
<dbReference type="InterPro" id="IPR043504">
    <property type="entry name" value="Peptidase_S1_PA_chymotrypsin"/>
</dbReference>
<keyword evidence="2" id="KW-0378">Hydrolase</keyword>
<proteinExistence type="predicted"/>
<feature type="domain" description="Peptidase S1" evidence="6">
    <location>
        <begin position="22"/>
        <end position="63"/>
    </location>
</feature>
<dbReference type="GeneTree" id="ENSGT01020000230389"/>
<dbReference type="Pfam" id="PF00089">
    <property type="entry name" value="Trypsin"/>
    <property type="match status" value="2"/>
</dbReference>
<evidence type="ECO:0000313" key="7">
    <source>
        <dbReference type="Ensembl" id="ENSCPRP00005000384.1"/>
    </source>
</evidence>
<dbReference type="GO" id="GO:0006508">
    <property type="term" value="P:proteolysis"/>
    <property type="evidence" value="ECO:0007669"/>
    <property type="project" value="UniProtKB-KW"/>
</dbReference>
<dbReference type="AlphaFoldDB" id="A0A7M4DVG9"/>
<dbReference type="PROSITE" id="PS00134">
    <property type="entry name" value="TRYPSIN_HIS"/>
    <property type="match status" value="1"/>
</dbReference>
<evidence type="ECO:0000256" key="1">
    <source>
        <dbReference type="ARBA" id="ARBA00022670"/>
    </source>
</evidence>
<keyword evidence="3" id="KW-0720">Serine protease</keyword>
<feature type="compositionally biased region" description="Polar residues" evidence="5">
    <location>
        <begin position="135"/>
        <end position="154"/>
    </location>
</feature>
<evidence type="ECO:0000256" key="2">
    <source>
        <dbReference type="ARBA" id="ARBA00022801"/>
    </source>
</evidence>
<dbReference type="PANTHER" id="PTHR24252:SF17">
    <property type="entry name" value="SUPPRESSOR OF TUMORIGENICITY 14 PROTEIN HOMOLOG-RELATED"/>
    <property type="match status" value="1"/>
</dbReference>
<reference evidence="7" key="1">
    <citation type="submission" date="2025-08" db="UniProtKB">
        <authorList>
            <consortium name="Ensembl"/>
        </authorList>
    </citation>
    <scope>IDENTIFICATION</scope>
</reference>
<dbReference type="Gene3D" id="2.40.10.10">
    <property type="entry name" value="Trypsin-like serine proteases"/>
    <property type="match status" value="2"/>
</dbReference>
<dbReference type="Ensembl" id="ENSCPRT00005000468.1">
    <property type="protein sequence ID" value="ENSCPRP00005000384.1"/>
    <property type="gene ID" value="ENSCPRG00005000323.1"/>
</dbReference>
<evidence type="ECO:0000256" key="3">
    <source>
        <dbReference type="ARBA" id="ARBA00022825"/>
    </source>
</evidence>
<evidence type="ECO:0000259" key="6">
    <source>
        <dbReference type="PROSITE" id="PS50240"/>
    </source>
</evidence>
<dbReference type="InterPro" id="IPR018114">
    <property type="entry name" value="TRYPSIN_HIS"/>
</dbReference>
<gene>
    <name evidence="7" type="primary">TMPRSS4</name>
</gene>
<keyword evidence="1" id="KW-0645">Protease</keyword>